<accession>A0AAW0B061</accession>
<reference evidence="1 2" key="1">
    <citation type="submission" date="2024-01" db="EMBL/GenBank/DDBJ databases">
        <title>A draft genome for a cacao thread blight-causing isolate of Paramarasmius palmivorus.</title>
        <authorList>
            <person name="Baruah I.K."/>
            <person name="Bukari Y."/>
            <person name="Amoako-Attah I."/>
            <person name="Meinhardt L.W."/>
            <person name="Bailey B.A."/>
            <person name="Cohen S.P."/>
        </authorList>
    </citation>
    <scope>NUCLEOTIDE SEQUENCE [LARGE SCALE GENOMIC DNA]</scope>
    <source>
        <strain evidence="1 2">GH-12</strain>
    </source>
</reference>
<evidence type="ECO:0000313" key="2">
    <source>
        <dbReference type="Proteomes" id="UP001383192"/>
    </source>
</evidence>
<keyword evidence="2" id="KW-1185">Reference proteome</keyword>
<protein>
    <submittedName>
        <fullName evidence="1">Importin-alpha export receptor</fullName>
    </submittedName>
</protein>
<dbReference type="AlphaFoldDB" id="A0AAW0B061"/>
<evidence type="ECO:0000313" key="1">
    <source>
        <dbReference type="EMBL" id="KAK7018768.1"/>
    </source>
</evidence>
<organism evidence="1 2">
    <name type="scientific">Paramarasmius palmivorus</name>
    <dbReference type="NCBI Taxonomy" id="297713"/>
    <lineage>
        <taxon>Eukaryota</taxon>
        <taxon>Fungi</taxon>
        <taxon>Dikarya</taxon>
        <taxon>Basidiomycota</taxon>
        <taxon>Agaricomycotina</taxon>
        <taxon>Agaricomycetes</taxon>
        <taxon>Agaricomycetidae</taxon>
        <taxon>Agaricales</taxon>
        <taxon>Marasmiineae</taxon>
        <taxon>Marasmiaceae</taxon>
        <taxon>Paramarasmius</taxon>
    </lineage>
</organism>
<gene>
    <name evidence="1" type="primary">CSE1_13</name>
    <name evidence="1" type="ORF">VNI00_018258</name>
</gene>
<proteinExistence type="predicted"/>
<dbReference type="Proteomes" id="UP001383192">
    <property type="component" value="Unassembled WGS sequence"/>
</dbReference>
<name>A0AAW0B061_9AGAR</name>
<dbReference type="EMBL" id="JAYKXP010000220">
    <property type="protein sequence ID" value="KAK7018768.1"/>
    <property type="molecule type" value="Genomic_DNA"/>
</dbReference>
<comment type="caution">
    <text evidence="1">The sequence shown here is derived from an EMBL/GenBank/DDBJ whole genome shotgun (WGS) entry which is preliminary data.</text>
</comment>
<keyword evidence="1" id="KW-0675">Receptor</keyword>
<sequence length="243" mass="26302">MAPGMSSGTAIPVGPTPSLAVSAQERYPRSRRAVCETKYTEKLLESNAVPAFLQGVRSRSNRLTKRTGQSSSTIAACPAMLTFGPSDKGIRAQVAESVALIAELDFPSSLPAVWMKLYTEQLLESNAVPVFVLQGVWSMVGSNSLTSVSDDPLGFPNAFAFLFHLRSPQVTTLSYSLRQKLFLPWLKASSFQMYAIWGHDPLEFIRLELSIGGAGAEGWEYLTKVLRRQAAADVVQSLVGTGG</sequence>
<feature type="non-terminal residue" evidence="1">
    <location>
        <position position="243"/>
    </location>
</feature>